<reference evidence="2 3" key="1">
    <citation type="journal article" date="2013" name="PLoS Genet.">
        <title>Plant-symbiotic fungi as chemical engineers: Multi-genome analysis of the Clavicipitaceae reveals dynamics of alkaloid loci.</title>
        <authorList>
            <person name="Schardl C.L."/>
            <person name="Young C.A."/>
            <person name="Hesse U."/>
            <person name="Amyotte S.G."/>
            <person name="Andreeva K."/>
            <person name="Calie P.J."/>
            <person name="Fleetwood D.J."/>
            <person name="Haws D.C."/>
            <person name="Moore N."/>
            <person name="Oeser B."/>
            <person name="Panaccione D.G."/>
            <person name="Schweri K.K."/>
            <person name="Voisey C.R."/>
            <person name="Farman M.L."/>
            <person name="Jaromczyk J.W."/>
            <person name="Roe B.A."/>
            <person name="O'Sullivan D.M."/>
            <person name="Scott B."/>
            <person name="Tudzynski P."/>
            <person name="An Z."/>
            <person name="Arnaoudova E.G."/>
            <person name="Bullock C.T."/>
            <person name="Charlton N.D."/>
            <person name="Chen L."/>
            <person name="Cox M."/>
            <person name="Dinkins R.D."/>
            <person name="Florea S."/>
            <person name="Glenn A.E."/>
            <person name="Gordon A."/>
            <person name="Gueldener U."/>
            <person name="Harris D.R."/>
            <person name="Hollin W."/>
            <person name="Jaromczyk J."/>
            <person name="Johnson R.D."/>
            <person name="Khan A.K."/>
            <person name="Leistner E."/>
            <person name="Leuchtmann A."/>
            <person name="Li C."/>
            <person name="Liu J."/>
            <person name="Liu J."/>
            <person name="Liu M."/>
            <person name="Mace W."/>
            <person name="Machado C."/>
            <person name="Nagabhyru P."/>
            <person name="Pan J."/>
            <person name="Schmid J."/>
            <person name="Sugawara K."/>
            <person name="Steiner U."/>
            <person name="Takach J.E."/>
            <person name="Tanaka E."/>
            <person name="Webb J.S."/>
            <person name="Wilson E.V."/>
            <person name="Wiseman J.L."/>
            <person name="Yoshida R."/>
            <person name="Zeng Z."/>
        </authorList>
    </citation>
    <scope>NUCLEOTIDE SEQUENCE [LARGE SCALE GENOMIC DNA]</scope>
    <source>
        <strain evidence="2 3">20.1</strain>
    </source>
</reference>
<dbReference type="Gene3D" id="3.80.10.10">
    <property type="entry name" value="Ribonuclease Inhibitor"/>
    <property type="match status" value="1"/>
</dbReference>
<dbReference type="EMBL" id="CAGA01000033">
    <property type="protein sequence ID" value="CCE31691.1"/>
    <property type="molecule type" value="Genomic_DNA"/>
</dbReference>
<dbReference type="Pfam" id="PF12937">
    <property type="entry name" value="F-box-like"/>
    <property type="match status" value="1"/>
</dbReference>
<dbReference type="OrthoDB" id="629492at2759"/>
<name>M1W2A7_CLAP2</name>
<keyword evidence="3" id="KW-1185">Reference proteome</keyword>
<dbReference type="HOGENOM" id="CLU_010622_0_0_1"/>
<dbReference type="InterPro" id="IPR036047">
    <property type="entry name" value="F-box-like_dom_sf"/>
</dbReference>
<dbReference type="Gene3D" id="1.20.1280.50">
    <property type="match status" value="1"/>
</dbReference>
<protein>
    <recommendedName>
        <fullName evidence="1">F-box domain-containing protein</fullName>
    </recommendedName>
</protein>
<accession>M1W2A7</accession>
<dbReference type="AlphaFoldDB" id="M1W2A7"/>
<evidence type="ECO:0000313" key="2">
    <source>
        <dbReference type="EMBL" id="CCE31691.1"/>
    </source>
</evidence>
<dbReference type="SUPFAM" id="SSF81383">
    <property type="entry name" value="F-box domain"/>
    <property type="match status" value="1"/>
</dbReference>
<comment type="caution">
    <text evidence="2">The sequence shown here is derived from an EMBL/GenBank/DDBJ whole genome shotgun (WGS) entry which is preliminary data.</text>
</comment>
<evidence type="ECO:0000259" key="1">
    <source>
        <dbReference type="PROSITE" id="PS50181"/>
    </source>
</evidence>
<dbReference type="PROSITE" id="PS50181">
    <property type="entry name" value="FBOX"/>
    <property type="match status" value="1"/>
</dbReference>
<evidence type="ECO:0000313" key="3">
    <source>
        <dbReference type="Proteomes" id="UP000016801"/>
    </source>
</evidence>
<dbReference type="Gene3D" id="1.25.40.10">
    <property type="entry name" value="Tetratricopeptide repeat domain"/>
    <property type="match status" value="1"/>
</dbReference>
<proteinExistence type="predicted"/>
<dbReference type="VEuPathDB" id="FungiDB:CPUR_05545"/>
<dbReference type="STRING" id="1111077.M1W2A7"/>
<dbReference type="InterPro" id="IPR011990">
    <property type="entry name" value="TPR-like_helical_dom_sf"/>
</dbReference>
<sequence>MASSLALGPETQILMSILIESGLELQAAKDYERSLIFFTQVAAQGGSIFREAMYTCHCDVGTTFSKCDNEHHIHALDLRATTFESMDKLELVMEDAEWILELAPRLPDGYLRVGNIAWLQNNHEYAWKMYTAGIEATQDMAVDSSPTLQQLYGARKSLEWHLCKRDPLCLPAELVTEIFSCLDIYELLVCLRVCKQWERTLTSPLHSPIWRNMIFPSKWKSTTRPCADDLKKMLSWAGNGGARKISIARKMLFYQSKFILLLKASPRLEHLEILKRPKERLWFPSNEKIWSRLKHFSMLDRYSKFHQIAVDAPGGFPHTFLQNAANSLEHLDFVAVPQEWFGSLPLIPLLPVLKTLRINNDMASNRTPLYIFHLSVAFPRLEQLSFVGLDVLDPEPVAIWRERGNDIWPHLKVLMFQSYYSRSSIERSISTLRCLMCLDRGNTLQHISLEVRSQDWSDIFNGCDELPSDFDIARHSTLQNLQSYRSSSFCITQAGARLLLSSAIEARRLTFFDMVFDDFWVRRVTDVGNASARHLKDYYWLRGAPSIQELGCYLFFFPRNPDDDEHFPLARFLATFPNLHTLTLSPRYKHGGVLSALAIAILRLTHLKTIYIPNDKIRLSNELRQAAQARGVQLKLESPPRPWPVTLRK</sequence>
<dbReference type="SUPFAM" id="SSF48452">
    <property type="entry name" value="TPR-like"/>
    <property type="match status" value="1"/>
</dbReference>
<dbReference type="eggNOG" id="ENOG502S69X">
    <property type="taxonomic scope" value="Eukaryota"/>
</dbReference>
<dbReference type="CDD" id="cd09917">
    <property type="entry name" value="F-box_SF"/>
    <property type="match status" value="1"/>
</dbReference>
<dbReference type="InterPro" id="IPR001810">
    <property type="entry name" value="F-box_dom"/>
</dbReference>
<dbReference type="SUPFAM" id="SSF52047">
    <property type="entry name" value="RNI-like"/>
    <property type="match status" value="1"/>
</dbReference>
<dbReference type="SMART" id="SM00256">
    <property type="entry name" value="FBOX"/>
    <property type="match status" value="1"/>
</dbReference>
<organism evidence="2 3">
    <name type="scientific">Claviceps purpurea (strain 20.1)</name>
    <name type="common">Ergot fungus</name>
    <name type="synonym">Sphacelia segetum</name>
    <dbReference type="NCBI Taxonomy" id="1111077"/>
    <lineage>
        <taxon>Eukaryota</taxon>
        <taxon>Fungi</taxon>
        <taxon>Dikarya</taxon>
        <taxon>Ascomycota</taxon>
        <taxon>Pezizomycotina</taxon>
        <taxon>Sordariomycetes</taxon>
        <taxon>Hypocreomycetidae</taxon>
        <taxon>Hypocreales</taxon>
        <taxon>Clavicipitaceae</taxon>
        <taxon>Claviceps</taxon>
    </lineage>
</organism>
<dbReference type="InterPro" id="IPR032675">
    <property type="entry name" value="LRR_dom_sf"/>
</dbReference>
<feature type="domain" description="F-box" evidence="1">
    <location>
        <begin position="164"/>
        <end position="213"/>
    </location>
</feature>
<gene>
    <name evidence="2" type="ORF">CPUR_05545</name>
</gene>
<dbReference type="Proteomes" id="UP000016801">
    <property type="component" value="Unassembled WGS sequence"/>
</dbReference>